<dbReference type="InterPro" id="IPR036249">
    <property type="entry name" value="Thioredoxin-like_sf"/>
</dbReference>
<dbReference type="PANTHER" id="PTHR42852:SF6">
    <property type="entry name" value="THIOL:DISULFIDE INTERCHANGE PROTEIN DSBE"/>
    <property type="match status" value="1"/>
</dbReference>
<evidence type="ECO:0000313" key="7">
    <source>
        <dbReference type="EMBL" id="MBF8150749.1"/>
    </source>
</evidence>
<dbReference type="RefSeq" id="WP_195872008.1">
    <property type="nucleotide sequence ID" value="NZ_JADOET010000011.1"/>
</dbReference>
<dbReference type="InterPro" id="IPR050553">
    <property type="entry name" value="Thioredoxin_ResA/DsbE_sf"/>
</dbReference>
<keyword evidence="5" id="KW-0732">Signal</keyword>
<dbReference type="Gene3D" id="3.40.30.10">
    <property type="entry name" value="Glutaredoxin"/>
    <property type="match status" value="1"/>
</dbReference>
<comment type="subcellular location">
    <subcellularLocation>
        <location evidence="1">Cell envelope</location>
    </subcellularLocation>
</comment>
<evidence type="ECO:0000256" key="2">
    <source>
        <dbReference type="ARBA" id="ARBA00022748"/>
    </source>
</evidence>
<dbReference type="CDD" id="cd02966">
    <property type="entry name" value="TlpA_like_family"/>
    <property type="match status" value="1"/>
</dbReference>
<feature type="domain" description="Thioredoxin" evidence="6">
    <location>
        <begin position="315"/>
        <end position="459"/>
    </location>
</feature>
<keyword evidence="2" id="KW-0201">Cytochrome c-type biogenesis</keyword>
<evidence type="ECO:0000256" key="4">
    <source>
        <dbReference type="ARBA" id="ARBA00023284"/>
    </source>
</evidence>
<evidence type="ECO:0000256" key="5">
    <source>
        <dbReference type="SAM" id="SignalP"/>
    </source>
</evidence>
<comment type="caution">
    <text evidence="7">The sequence shown here is derived from an EMBL/GenBank/DDBJ whole genome shotgun (WGS) entry which is preliminary data.</text>
</comment>
<dbReference type="PROSITE" id="PS51257">
    <property type="entry name" value="PROKAR_LIPOPROTEIN"/>
    <property type="match status" value="1"/>
</dbReference>
<dbReference type="InterPro" id="IPR013766">
    <property type="entry name" value="Thioredoxin_domain"/>
</dbReference>
<dbReference type="Proteomes" id="UP000611215">
    <property type="component" value="Unassembled WGS sequence"/>
</dbReference>
<accession>A0ABS0EJV7</accession>
<dbReference type="PANTHER" id="PTHR42852">
    <property type="entry name" value="THIOL:DISULFIDE INTERCHANGE PROTEIN DSBE"/>
    <property type="match status" value="1"/>
</dbReference>
<dbReference type="PROSITE" id="PS51352">
    <property type="entry name" value="THIOREDOXIN_2"/>
    <property type="match status" value="1"/>
</dbReference>
<proteinExistence type="predicted"/>
<dbReference type="EMBL" id="JADOET010000011">
    <property type="protein sequence ID" value="MBF8150749.1"/>
    <property type="molecule type" value="Genomic_DNA"/>
</dbReference>
<feature type="chain" id="PRO_5045597752" evidence="5">
    <location>
        <begin position="23"/>
        <end position="459"/>
    </location>
</feature>
<evidence type="ECO:0000259" key="6">
    <source>
        <dbReference type="PROSITE" id="PS51352"/>
    </source>
</evidence>
<sequence length="459" mass="52637">MKTNIALLLLFTLFLTSCGDNNQTKDYIVLSGTIDNASSTRFMLSGDNIKARDIELDENGSFLDTITSGEGRYILFDPRNRFDFYFTDGGEYNLTADLKDFKKTAKLTGTDVNASNYLFTKINNIKKVRGNYVKFNSLNESDFLARQAELHTQYVSYLDSFPNLPKTFEKFERQELENYNFLTLAKYPSLHRMYTKQPDFDVSADFYKKLESVDYLDEEAYNRGGSYEKLVTLHFNRKAEELAEKEDIDKYFAKLEVFGAIPNDTIKNSLLFSAANRDISYTDKIDDYYNTFISFSTDSEDKEKIKEKYDTVKKLAKGQPSPVFTDYVNHAGGTNSLSDFEGKYVYIDVWATWCAPCIKEIPSLKKVEKQYHDKNIEFLSISIDVEKAHDSWRKMVTSKELGGVQLLADEAWKSEFIKNYQISGIPRFILIGPDGNIVDANAPRPSSSKLISLFNELNI</sequence>
<evidence type="ECO:0000313" key="8">
    <source>
        <dbReference type="Proteomes" id="UP000611215"/>
    </source>
</evidence>
<keyword evidence="8" id="KW-1185">Reference proteome</keyword>
<keyword evidence="3" id="KW-1015">Disulfide bond</keyword>
<protein>
    <submittedName>
        <fullName evidence="7">TlpA family protein disulfide reductase</fullName>
    </submittedName>
</protein>
<evidence type="ECO:0000256" key="1">
    <source>
        <dbReference type="ARBA" id="ARBA00004196"/>
    </source>
</evidence>
<feature type="signal peptide" evidence="5">
    <location>
        <begin position="1"/>
        <end position="22"/>
    </location>
</feature>
<gene>
    <name evidence="7" type="ORF">ITJ86_12630</name>
</gene>
<keyword evidence="4" id="KW-0676">Redox-active center</keyword>
<dbReference type="InterPro" id="IPR000866">
    <property type="entry name" value="AhpC/TSA"/>
</dbReference>
<dbReference type="Pfam" id="PF00578">
    <property type="entry name" value="AhpC-TSA"/>
    <property type="match status" value="1"/>
</dbReference>
<reference evidence="7 8" key="1">
    <citation type="submission" date="2020-11" db="EMBL/GenBank/DDBJ databases">
        <title>Winogradskyella marina sp. nov., isolated from marine sediment.</title>
        <authorList>
            <person name="Bo J."/>
            <person name="Wang S."/>
            <person name="Song X."/>
            <person name="Du Z."/>
        </authorList>
    </citation>
    <scope>NUCLEOTIDE SEQUENCE [LARGE SCALE GENOMIC DNA]</scope>
    <source>
        <strain evidence="7 8">F6397</strain>
    </source>
</reference>
<name>A0ABS0EJV7_9FLAO</name>
<dbReference type="SUPFAM" id="SSF52833">
    <property type="entry name" value="Thioredoxin-like"/>
    <property type="match status" value="1"/>
</dbReference>
<organism evidence="7 8">
    <name type="scientific">Winogradskyella marina</name>
    <dbReference type="NCBI Taxonomy" id="2785530"/>
    <lineage>
        <taxon>Bacteria</taxon>
        <taxon>Pseudomonadati</taxon>
        <taxon>Bacteroidota</taxon>
        <taxon>Flavobacteriia</taxon>
        <taxon>Flavobacteriales</taxon>
        <taxon>Flavobacteriaceae</taxon>
        <taxon>Winogradskyella</taxon>
    </lineage>
</organism>
<evidence type="ECO:0000256" key="3">
    <source>
        <dbReference type="ARBA" id="ARBA00023157"/>
    </source>
</evidence>